<keyword evidence="1" id="KW-0732">Signal</keyword>
<name>A0ABV6X0W4_9ACTN</name>
<dbReference type="Gene3D" id="3.40.190.10">
    <property type="entry name" value="Periplasmic binding protein-like II"/>
    <property type="match status" value="1"/>
</dbReference>
<evidence type="ECO:0000313" key="2">
    <source>
        <dbReference type="EMBL" id="MFC1431638.1"/>
    </source>
</evidence>
<feature type="signal peptide" evidence="1">
    <location>
        <begin position="1"/>
        <end position="29"/>
    </location>
</feature>
<dbReference type="InterPro" id="IPR006059">
    <property type="entry name" value="SBP"/>
</dbReference>
<dbReference type="PROSITE" id="PS51318">
    <property type="entry name" value="TAT"/>
    <property type="match status" value="1"/>
</dbReference>
<organism evidence="2 3">
    <name type="scientific">Streptacidiphilus alkalitolerans</name>
    <dbReference type="NCBI Taxonomy" id="3342712"/>
    <lineage>
        <taxon>Bacteria</taxon>
        <taxon>Bacillati</taxon>
        <taxon>Actinomycetota</taxon>
        <taxon>Actinomycetes</taxon>
        <taxon>Kitasatosporales</taxon>
        <taxon>Streptomycetaceae</taxon>
        <taxon>Streptacidiphilus</taxon>
    </lineage>
</organism>
<dbReference type="SUPFAM" id="SSF53850">
    <property type="entry name" value="Periplasmic binding protein-like II"/>
    <property type="match status" value="1"/>
</dbReference>
<gene>
    <name evidence="2" type="ORF">ACEZDB_13390</name>
</gene>
<dbReference type="RefSeq" id="WP_380552477.1">
    <property type="nucleotide sequence ID" value="NZ_JBHEZY010000004.1"/>
</dbReference>
<dbReference type="InterPro" id="IPR050490">
    <property type="entry name" value="Bact_solute-bd_prot1"/>
</dbReference>
<dbReference type="Pfam" id="PF01547">
    <property type="entry name" value="SBP_bac_1"/>
    <property type="match status" value="1"/>
</dbReference>
<proteinExistence type="predicted"/>
<dbReference type="PANTHER" id="PTHR43649">
    <property type="entry name" value="ARABINOSE-BINDING PROTEIN-RELATED"/>
    <property type="match status" value="1"/>
</dbReference>
<evidence type="ECO:0000256" key="1">
    <source>
        <dbReference type="SAM" id="SignalP"/>
    </source>
</evidence>
<feature type="chain" id="PRO_5045140690" evidence="1">
    <location>
        <begin position="30"/>
        <end position="500"/>
    </location>
</feature>
<dbReference type="InterPro" id="IPR006311">
    <property type="entry name" value="TAT_signal"/>
</dbReference>
<dbReference type="Proteomes" id="UP001592530">
    <property type="component" value="Unassembled WGS sequence"/>
</dbReference>
<dbReference type="PANTHER" id="PTHR43649:SF12">
    <property type="entry name" value="DIACETYLCHITOBIOSE BINDING PROTEIN DASA"/>
    <property type="match status" value="1"/>
</dbReference>
<sequence length="500" mass="52906">MTASPLSRRTFLRGSALAACAVAAGGALSACGSSGSGSGSGSKSGSALTYWDWYVTQAPWVDGEVSRFQKAHPGVTVRKTTQVSAKYADLVALAYRGGSTPDVFMVPQSPGLAEQVDRGWLLPLDQWATPAWQAGFPGGTFIEGANVFGGKVYSAPLKGSAPQYQLYVHNGVFRSAGLTNPDGSVKVPTTWDEVSAAADTITRKSGGRTYGLGFGNGDNMGLMAWWLDLFVRGAGAPGGAPSGTGTGLDLRVGSWTYASDRSYADFLELMVQWKQRGYFYPNSLSLSDEAARAFFERGKFGMTVGGVWNQPEWTQHKFTDYSLVTLPSPGPTPKAYYYADPVGTGAFAAVSARTRHPQQAFQWVDALTSAAAGRRWVQDLNGVSVHPADNAADGINSKPFAAFVAMTRQELTGPVPVVRNPDLAGVTPQAPKSDIGDLVTGVYTGQIKDVRSALSSLADQKGRLLSTAVAAVAKTGKKAAMSDYVFADWDPTVPYTTKKA</sequence>
<accession>A0ABV6X0W4</accession>
<comment type="caution">
    <text evidence="2">The sequence shown here is derived from an EMBL/GenBank/DDBJ whole genome shotgun (WGS) entry which is preliminary data.</text>
</comment>
<evidence type="ECO:0000313" key="3">
    <source>
        <dbReference type="Proteomes" id="UP001592530"/>
    </source>
</evidence>
<dbReference type="EMBL" id="JBHEZY010000004">
    <property type="protein sequence ID" value="MFC1431638.1"/>
    <property type="molecule type" value="Genomic_DNA"/>
</dbReference>
<protein>
    <submittedName>
        <fullName evidence="2">ABC transporter substrate-binding protein</fullName>
    </submittedName>
</protein>
<reference evidence="2 3" key="1">
    <citation type="submission" date="2024-09" db="EMBL/GenBank/DDBJ databases">
        <authorList>
            <person name="Lee S.D."/>
        </authorList>
    </citation>
    <scope>NUCLEOTIDE SEQUENCE [LARGE SCALE GENOMIC DNA]</scope>
    <source>
        <strain evidence="2 3">N1-3</strain>
    </source>
</reference>